<dbReference type="Proteomes" id="UP000549617">
    <property type="component" value="Unassembled WGS sequence"/>
</dbReference>
<evidence type="ECO:0000259" key="2">
    <source>
        <dbReference type="Pfam" id="PF07589"/>
    </source>
</evidence>
<comment type="caution">
    <text evidence="3">The sequence shown here is derived from an EMBL/GenBank/DDBJ whole genome shotgun (WGS) entry which is preliminary data.</text>
</comment>
<dbReference type="RefSeq" id="WP_246351111.1">
    <property type="nucleotide sequence ID" value="NZ_JACIJC010000010.1"/>
</dbReference>
<protein>
    <recommendedName>
        <fullName evidence="2">Ice-binding protein C-terminal domain-containing protein</fullName>
    </recommendedName>
</protein>
<sequence>MKTSFRIAILALCLGSAAPAVAAPVIVSVNTSFAASPFTFTSGDSVFTFSATGDFTAPTAIKTGGTGKVNTIFGQPTTNFVDRSTLTFGRNDQYGAFAAATPIRFSNGENFIGLQATSGGSIFYGFAYTSDNILKSYGFENVAGRAITATTAGPVPEPATWAMMLTGFGAVGSAMRRRRSLKPQFA</sequence>
<evidence type="ECO:0000313" key="3">
    <source>
        <dbReference type="EMBL" id="MBB5687843.1"/>
    </source>
</evidence>
<dbReference type="NCBIfam" id="TIGR02595">
    <property type="entry name" value="PEP_CTERM"/>
    <property type="match status" value="1"/>
</dbReference>
<gene>
    <name evidence="3" type="ORF">FHS49_003890</name>
</gene>
<evidence type="ECO:0000256" key="1">
    <source>
        <dbReference type="SAM" id="SignalP"/>
    </source>
</evidence>
<organism evidence="3 4">
    <name type="scientific">Sphingobium boeckii</name>
    <dbReference type="NCBI Taxonomy" id="1082345"/>
    <lineage>
        <taxon>Bacteria</taxon>
        <taxon>Pseudomonadati</taxon>
        <taxon>Pseudomonadota</taxon>
        <taxon>Alphaproteobacteria</taxon>
        <taxon>Sphingomonadales</taxon>
        <taxon>Sphingomonadaceae</taxon>
        <taxon>Sphingobium</taxon>
    </lineage>
</organism>
<keyword evidence="4" id="KW-1185">Reference proteome</keyword>
<dbReference type="NCBIfam" id="NF035944">
    <property type="entry name" value="PEPxxWA-CTERM"/>
    <property type="match status" value="1"/>
</dbReference>
<dbReference type="AlphaFoldDB" id="A0A7W9EG13"/>
<evidence type="ECO:0000313" key="4">
    <source>
        <dbReference type="Proteomes" id="UP000549617"/>
    </source>
</evidence>
<proteinExistence type="predicted"/>
<dbReference type="InterPro" id="IPR013424">
    <property type="entry name" value="Ice-binding_C"/>
</dbReference>
<reference evidence="3 4" key="1">
    <citation type="submission" date="2020-08" db="EMBL/GenBank/DDBJ databases">
        <title>Genomic Encyclopedia of Type Strains, Phase IV (KMG-IV): sequencing the most valuable type-strain genomes for metagenomic binning, comparative biology and taxonomic classification.</title>
        <authorList>
            <person name="Goeker M."/>
        </authorList>
    </citation>
    <scope>NUCLEOTIDE SEQUENCE [LARGE SCALE GENOMIC DNA]</scope>
    <source>
        <strain evidence="3 4">DSM 25079</strain>
    </source>
</reference>
<feature type="signal peptide" evidence="1">
    <location>
        <begin position="1"/>
        <end position="22"/>
    </location>
</feature>
<feature type="domain" description="Ice-binding protein C-terminal" evidence="2">
    <location>
        <begin position="154"/>
        <end position="179"/>
    </location>
</feature>
<dbReference type="EMBL" id="JACIJC010000010">
    <property type="protein sequence ID" value="MBB5687843.1"/>
    <property type="molecule type" value="Genomic_DNA"/>
</dbReference>
<dbReference type="Pfam" id="PF07589">
    <property type="entry name" value="PEP-CTERM"/>
    <property type="match status" value="1"/>
</dbReference>
<name>A0A7W9EG13_9SPHN</name>
<accession>A0A7W9EG13</accession>
<feature type="chain" id="PRO_5031346771" description="Ice-binding protein C-terminal domain-containing protein" evidence="1">
    <location>
        <begin position="23"/>
        <end position="186"/>
    </location>
</feature>
<keyword evidence="1" id="KW-0732">Signal</keyword>